<organism evidence="3 4">
    <name type="scientific">Clostridium fungisolvens</name>
    <dbReference type="NCBI Taxonomy" id="1604897"/>
    <lineage>
        <taxon>Bacteria</taxon>
        <taxon>Bacillati</taxon>
        <taxon>Bacillota</taxon>
        <taxon>Clostridia</taxon>
        <taxon>Eubacteriales</taxon>
        <taxon>Clostridiaceae</taxon>
        <taxon>Clostridium</taxon>
    </lineage>
</organism>
<comment type="subcellular location">
    <subcellularLocation>
        <location evidence="1">Cell envelope</location>
    </subcellularLocation>
</comment>
<dbReference type="AlphaFoldDB" id="A0A6V8SAD7"/>
<name>A0A6V8SAD7_9CLOT</name>
<dbReference type="Gene3D" id="1.50.10.100">
    <property type="entry name" value="Chondroitin AC/alginate lyase"/>
    <property type="match status" value="1"/>
</dbReference>
<dbReference type="RefSeq" id="WP_183275777.1">
    <property type="nucleotide sequence ID" value="NZ_BLZR01000001.1"/>
</dbReference>
<sequence>MKKNNRRVFLALVVLIVLILFHPINNYYNADDKEKHQINNISIIKLLKQTNKNNEHPRLMMGKSDIERIKTYINNDKFVNQQYNNLKNKAEKIINEPPVRYDLTDGVRLLSISRKALDRLLTLGLLYNITGEEIYAKRGWIELETICDLNPDRISFSFYDWHPQHFLDTAEMTTAAAIGYDWLYNYLNENQRNEVREAIYTKGVKEGLDAYVKKDSWTKSDNNWNAVCYSGIAIGALAIGGDNERYEKDAGAFLEIAINKISGFLSQYTLNGGWFEGANYWDYATTYCAYFISSLDSSLKTDYEITKGKDFEKAGDFLIYMTGPKAVFNYADSLQWKIKTPVMVWLASKFNNSEYLWYYKSIVSTSDTSPMSIIWYNDKINESKVKQEDMYFPGIEVAVMHTNILNNDDTFLAFKAGKNGLSHSDLDLGTFVYDTLGERWFEDLGSEDYNVKGYWNMGDDGLRWTYYRKRAEGHNTLVINGDKGKPDQNVKADTKIQSFISGKKKSVATLHLTDAYMPKVSSFTRTFTLLKSEKKVYIEDIIRSANKLSIEWNAHTTADVKISLDKRSATLYKNGKKIFVNLKSPNKAFFYIQKINSKDKLFKPDIDNQFICNNLIINVNTSDNAMILVEISQ</sequence>
<dbReference type="GO" id="GO:0016829">
    <property type="term" value="F:lyase activity"/>
    <property type="evidence" value="ECO:0007669"/>
    <property type="project" value="InterPro"/>
</dbReference>
<comment type="caution">
    <text evidence="3">The sequence shown here is derived from an EMBL/GenBank/DDBJ whole genome shotgun (WGS) entry which is preliminary data.</text>
</comment>
<dbReference type="Proteomes" id="UP000580568">
    <property type="component" value="Unassembled WGS sequence"/>
</dbReference>
<dbReference type="Pfam" id="PF07940">
    <property type="entry name" value="Hepar_II_III_C"/>
    <property type="match status" value="1"/>
</dbReference>
<evidence type="ECO:0000313" key="3">
    <source>
        <dbReference type="EMBL" id="GFP74209.1"/>
    </source>
</evidence>
<dbReference type="PANTHER" id="PTHR38045">
    <property type="entry name" value="CHROMOSOME 1, WHOLE GENOME SHOTGUN SEQUENCE"/>
    <property type="match status" value="1"/>
</dbReference>
<proteinExistence type="predicted"/>
<evidence type="ECO:0000313" key="4">
    <source>
        <dbReference type="Proteomes" id="UP000580568"/>
    </source>
</evidence>
<evidence type="ECO:0000256" key="1">
    <source>
        <dbReference type="ARBA" id="ARBA00004196"/>
    </source>
</evidence>
<protein>
    <recommendedName>
        <fullName evidence="2">Heparinase II/III-like C-terminal domain-containing protein</fullName>
    </recommendedName>
</protein>
<dbReference type="PANTHER" id="PTHR38045:SF1">
    <property type="entry name" value="HEPARINASE II_III-LIKE PROTEIN"/>
    <property type="match status" value="1"/>
</dbReference>
<accession>A0A6V8SAD7</accession>
<dbReference type="Gene3D" id="2.70.98.70">
    <property type="match status" value="1"/>
</dbReference>
<dbReference type="InterPro" id="IPR012480">
    <property type="entry name" value="Hepar_II_III_C"/>
</dbReference>
<feature type="domain" description="Heparinase II/III-like C-terminal" evidence="2">
    <location>
        <begin position="403"/>
        <end position="621"/>
    </location>
</feature>
<evidence type="ECO:0000259" key="2">
    <source>
        <dbReference type="Pfam" id="PF07940"/>
    </source>
</evidence>
<dbReference type="EMBL" id="BLZR01000001">
    <property type="protein sequence ID" value="GFP74209.1"/>
    <property type="molecule type" value="Genomic_DNA"/>
</dbReference>
<dbReference type="SUPFAM" id="SSF48230">
    <property type="entry name" value="Chondroitin AC/alginate lyase"/>
    <property type="match status" value="1"/>
</dbReference>
<gene>
    <name evidence="3" type="ORF">bsdtw1_00254</name>
</gene>
<dbReference type="GO" id="GO:0030313">
    <property type="term" value="C:cell envelope"/>
    <property type="evidence" value="ECO:0007669"/>
    <property type="project" value="UniProtKB-SubCell"/>
</dbReference>
<dbReference type="InterPro" id="IPR008929">
    <property type="entry name" value="Chondroitin_lyas"/>
</dbReference>
<keyword evidence="4" id="KW-1185">Reference proteome</keyword>
<reference evidence="3 4" key="1">
    <citation type="submission" date="2020-07" db="EMBL/GenBank/DDBJ databases">
        <title>A new beta-1,3-glucan-decomposing anaerobic bacterium isolated from anoxic soil subjected to biological soil disinfestation.</title>
        <authorList>
            <person name="Ueki A."/>
            <person name="Tonouchi A."/>
        </authorList>
    </citation>
    <scope>NUCLEOTIDE SEQUENCE [LARGE SCALE GENOMIC DNA]</scope>
    <source>
        <strain evidence="3 4">TW1</strain>
    </source>
</reference>